<evidence type="ECO:0000256" key="4">
    <source>
        <dbReference type="SAM" id="Phobius"/>
    </source>
</evidence>
<evidence type="ECO:0000256" key="1">
    <source>
        <dbReference type="ARBA" id="ARBA00004685"/>
    </source>
</evidence>
<dbReference type="PANTHER" id="PTHR33365:SF11">
    <property type="entry name" value="TAT PATHWAY SIGNAL SEQUENCE"/>
    <property type="match status" value="1"/>
</dbReference>
<evidence type="ECO:0000256" key="3">
    <source>
        <dbReference type="ARBA" id="ARBA00035112"/>
    </source>
</evidence>
<reference evidence="5 6" key="1">
    <citation type="submission" date="2014-06" db="EMBL/GenBank/DDBJ databases">
        <title>The Genome of the Aflatoxigenic Filamentous Fungus Aspergillus nomius.</title>
        <authorList>
            <person name="Moore M.G."/>
            <person name="Shannon B.M."/>
            <person name="Brian M.M."/>
        </authorList>
    </citation>
    <scope>NUCLEOTIDE SEQUENCE [LARGE SCALE GENOMIC DNA]</scope>
    <source>
        <strain evidence="5 6">NRRL 13137</strain>
    </source>
</reference>
<gene>
    <name evidence="5" type="ORF">ANOM_004710</name>
</gene>
<keyword evidence="4" id="KW-0472">Membrane</keyword>
<proteinExistence type="inferred from homology"/>
<comment type="similarity">
    <text evidence="3">Belongs to the ustYa family.</text>
</comment>
<dbReference type="Pfam" id="PF11807">
    <property type="entry name" value="UstYa"/>
    <property type="match status" value="1"/>
</dbReference>
<comment type="caution">
    <text evidence="5">The sequence shown here is derived from an EMBL/GenBank/DDBJ whole genome shotgun (WGS) entry which is preliminary data.</text>
</comment>
<keyword evidence="4" id="KW-1133">Transmembrane helix</keyword>
<feature type="transmembrane region" description="Helical" evidence="4">
    <location>
        <begin position="55"/>
        <end position="76"/>
    </location>
</feature>
<dbReference type="InterPro" id="IPR021765">
    <property type="entry name" value="UstYa-like"/>
</dbReference>
<dbReference type="PANTHER" id="PTHR33365">
    <property type="entry name" value="YALI0B05434P"/>
    <property type="match status" value="1"/>
</dbReference>
<name>A0A0L1J3M6_ASPN3</name>
<evidence type="ECO:0000256" key="2">
    <source>
        <dbReference type="ARBA" id="ARBA00023002"/>
    </source>
</evidence>
<evidence type="ECO:0000313" key="5">
    <source>
        <dbReference type="EMBL" id="KNG86354.1"/>
    </source>
</evidence>
<dbReference type="GO" id="GO:0043386">
    <property type="term" value="P:mycotoxin biosynthetic process"/>
    <property type="evidence" value="ECO:0007669"/>
    <property type="project" value="InterPro"/>
</dbReference>
<dbReference type="AlphaFoldDB" id="A0A0L1J3M6"/>
<keyword evidence="2" id="KW-0560">Oxidoreductase</keyword>
<evidence type="ECO:0000313" key="6">
    <source>
        <dbReference type="Proteomes" id="UP000037505"/>
    </source>
</evidence>
<dbReference type="EMBL" id="JNOM01000119">
    <property type="protein sequence ID" value="KNG86354.1"/>
    <property type="molecule type" value="Genomic_DNA"/>
</dbReference>
<dbReference type="GO" id="GO:0016491">
    <property type="term" value="F:oxidoreductase activity"/>
    <property type="evidence" value="ECO:0007669"/>
    <property type="project" value="UniProtKB-KW"/>
</dbReference>
<evidence type="ECO:0008006" key="7">
    <source>
        <dbReference type="Google" id="ProtNLM"/>
    </source>
</evidence>
<dbReference type="GeneID" id="26806514"/>
<protein>
    <recommendedName>
        <fullName evidence="7">Tat pathway signal sequence</fullName>
    </recommendedName>
</protein>
<dbReference type="Proteomes" id="UP000037505">
    <property type="component" value="Unassembled WGS sequence"/>
</dbReference>
<accession>A0A0L1J3M6</accession>
<keyword evidence="4" id="KW-0812">Transmembrane</keyword>
<comment type="pathway">
    <text evidence="1">Mycotoxin biosynthesis.</text>
</comment>
<dbReference type="RefSeq" id="XP_015407277.1">
    <property type="nucleotide sequence ID" value="XM_015549967.1"/>
</dbReference>
<dbReference type="STRING" id="1509407.A0A0L1J3M6"/>
<sequence length="277" mass="31904">MPGYQKLLRWAQPSQKKNIYYAAVHSEENAAQDKANLLSEDGMTRPRSTHRKHWFILYTILFISFIFAISSLLVAFTRHYTILRRNTYGCCFSSLSSALTTPVPLETKKFGPSEIFTERSSPRSNAAWEALAGPNHENPGFIYIPNWEELKLPPGGVIRGEMMYGISMFHQLHCLGAIRHTFWQLMEGRLDLETLEALDGDTTDPSFIPNGHGLWHIEHCFNYVRHALQCYGDTTIEVPTDFNGQLIFIGWNTTHQCRSFDAIWDYTVKHSNLDRWD</sequence>
<organism evidence="5 6">
    <name type="scientific">Aspergillus nomiae NRRL (strain ATCC 15546 / NRRL 13137 / CBS 260.88 / M93)</name>
    <dbReference type="NCBI Taxonomy" id="1509407"/>
    <lineage>
        <taxon>Eukaryota</taxon>
        <taxon>Fungi</taxon>
        <taxon>Dikarya</taxon>
        <taxon>Ascomycota</taxon>
        <taxon>Pezizomycotina</taxon>
        <taxon>Eurotiomycetes</taxon>
        <taxon>Eurotiomycetidae</taxon>
        <taxon>Eurotiales</taxon>
        <taxon>Aspergillaceae</taxon>
        <taxon>Aspergillus</taxon>
        <taxon>Aspergillus subgen. Circumdati</taxon>
    </lineage>
</organism>
<keyword evidence="6" id="KW-1185">Reference proteome</keyword>
<dbReference type="OrthoDB" id="3687641at2759"/>